<accession>A0A7V3E6I7</accession>
<evidence type="ECO:0000259" key="7">
    <source>
        <dbReference type="Pfam" id="PF01957"/>
    </source>
</evidence>
<dbReference type="InterPro" id="IPR056739">
    <property type="entry name" value="NfeD_membrane"/>
</dbReference>
<dbReference type="Gene3D" id="3.90.226.10">
    <property type="entry name" value="2-enoyl-CoA Hydratase, Chain A, domain 1"/>
    <property type="match status" value="1"/>
</dbReference>
<evidence type="ECO:0000256" key="4">
    <source>
        <dbReference type="ARBA" id="ARBA00023136"/>
    </source>
</evidence>
<feature type="domain" description="NfeD integral membrane" evidence="8">
    <location>
        <begin position="228"/>
        <end position="352"/>
    </location>
</feature>
<dbReference type="SUPFAM" id="SSF141322">
    <property type="entry name" value="NfeD domain-like"/>
    <property type="match status" value="1"/>
</dbReference>
<dbReference type="Gene3D" id="2.40.50.140">
    <property type="entry name" value="Nucleic acid-binding proteins"/>
    <property type="match status" value="1"/>
</dbReference>
<feature type="transmembrane region" description="Helical" evidence="5">
    <location>
        <begin position="329"/>
        <end position="351"/>
    </location>
</feature>
<gene>
    <name evidence="10" type="ORF">ENS31_04745</name>
</gene>
<reference evidence="10" key="1">
    <citation type="journal article" date="2020" name="mSystems">
        <title>Genome- and Community-Level Interaction Insights into Carbon Utilization and Element Cycling Functions of Hydrothermarchaeota in Hydrothermal Sediment.</title>
        <authorList>
            <person name="Zhou Z."/>
            <person name="Liu Y."/>
            <person name="Xu W."/>
            <person name="Pan J."/>
            <person name="Luo Z.H."/>
            <person name="Li M."/>
        </authorList>
    </citation>
    <scope>NUCLEOTIDE SEQUENCE [LARGE SCALE GENOMIC DNA]</scope>
    <source>
        <strain evidence="10">SpSt-479</strain>
    </source>
</reference>
<dbReference type="PANTHER" id="PTHR33507:SF3">
    <property type="entry name" value="INNER MEMBRANE PROTEIN YBBJ"/>
    <property type="match status" value="1"/>
</dbReference>
<evidence type="ECO:0000256" key="6">
    <source>
        <dbReference type="SAM" id="SignalP"/>
    </source>
</evidence>
<evidence type="ECO:0000313" key="10">
    <source>
        <dbReference type="EMBL" id="HFI90826.1"/>
    </source>
</evidence>
<dbReference type="GO" id="GO:0005886">
    <property type="term" value="C:plasma membrane"/>
    <property type="evidence" value="ECO:0007669"/>
    <property type="project" value="TreeGrafter"/>
</dbReference>
<organism evidence="10">
    <name type="scientific">Ignavibacterium album</name>
    <dbReference type="NCBI Taxonomy" id="591197"/>
    <lineage>
        <taxon>Bacteria</taxon>
        <taxon>Pseudomonadati</taxon>
        <taxon>Ignavibacteriota</taxon>
        <taxon>Ignavibacteria</taxon>
        <taxon>Ignavibacteriales</taxon>
        <taxon>Ignavibacteriaceae</taxon>
        <taxon>Ignavibacterium</taxon>
    </lineage>
</organism>
<dbReference type="SUPFAM" id="SSF52096">
    <property type="entry name" value="ClpP/crotonase"/>
    <property type="match status" value="1"/>
</dbReference>
<sequence>MNTFKILSLILLASLLKISAQQKTVYLGFIEGDIDLGLSPYVTRVINEAEKNNADAIIFKINTFGGRVDAATQIKDAILATKIKTVAFVNNRAISAGALITLSCNVIVMAPGSNFGAATVVDQAGQKVGEKYQSYMRSEMRSTAEKNGRPTDIAQAMVDERIVIPGLSDSTQLVTLTSEEAVKYKMADTILPKLDDVLTYIGLKDAKVIDVRSNWAEDVVRFLNNPIIASILIMIGFFGLLAEIKTPGWGLPGTAGLIALALFFGSSYILQLASIVEILMFIAGVVLLLMEIFVIPGFGIAGISGIVLIFASIFLSLIGSEPFITFESISLAIIQLTVALIASIVLVFLLAKFLPKTTAFSKLVLSEAEKTDAGFVSYPSDTSLIGKTGKALTVLRPAGIVEIDGKKYDVVADNEYIEPGKPVKVIRVEGIKVVVQEIK</sequence>
<dbReference type="InterPro" id="IPR056738">
    <property type="entry name" value="NfeD1b_N"/>
</dbReference>
<feature type="transmembrane region" description="Helical" evidence="5">
    <location>
        <begin position="297"/>
        <end position="317"/>
    </location>
</feature>
<feature type="domain" description="NfeD-like C-terminal" evidence="7">
    <location>
        <begin position="383"/>
        <end position="436"/>
    </location>
</feature>
<keyword evidence="2 5" id="KW-0812">Transmembrane</keyword>
<dbReference type="Pfam" id="PF24961">
    <property type="entry name" value="NfeD_membrane"/>
    <property type="match status" value="1"/>
</dbReference>
<dbReference type="PANTHER" id="PTHR33507">
    <property type="entry name" value="INNER MEMBRANE PROTEIN YBBJ"/>
    <property type="match status" value="1"/>
</dbReference>
<evidence type="ECO:0000256" key="1">
    <source>
        <dbReference type="ARBA" id="ARBA00004141"/>
    </source>
</evidence>
<name>A0A7V3E6I7_9BACT</name>
<proteinExistence type="predicted"/>
<evidence type="ECO:0000256" key="2">
    <source>
        <dbReference type="ARBA" id="ARBA00022692"/>
    </source>
</evidence>
<dbReference type="InterPro" id="IPR052165">
    <property type="entry name" value="Membrane_assoc_protease"/>
</dbReference>
<protein>
    <submittedName>
        <fullName evidence="10">Nodulation protein NfeD</fullName>
    </submittedName>
</protein>
<evidence type="ECO:0000256" key="5">
    <source>
        <dbReference type="SAM" id="Phobius"/>
    </source>
</evidence>
<dbReference type="EMBL" id="DSUJ01000008">
    <property type="protein sequence ID" value="HFI90826.1"/>
    <property type="molecule type" value="Genomic_DNA"/>
</dbReference>
<dbReference type="CDD" id="cd07021">
    <property type="entry name" value="Clp_protease_NfeD_like"/>
    <property type="match status" value="1"/>
</dbReference>
<dbReference type="InterPro" id="IPR029045">
    <property type="entry name" value="ClpP/crotonase-like_dom_sf"/>
</dbReference>
<evidence type="ECO:0000259" key="9">
    <source>
        <dbReference type="Pfam" id="PF25145"/>
    </source>
</evidence>
<dbReference type="AlphaFoldDB" id="A0A7V3E6I7"/>
<keyword evidence="3 5" id="KW-1133">Transmembrane helix</keyword>
<feature type="chain" id="PRO_5031245879" evidence="6">
    <location>
        <begin position="23"/>
        <end position="439"/>
    </location>
</feature>
<keyword evidence="4 5" id="KW-0472">Membrane</keyword>
<feature type="signal peptide" evidence="6">
    <location>
        <begin position="1"/>
        <end position="22"/>
    </location>
</feature>
<feature type="transmembrane region" description="Helical" evidence="5">
    <location>
        <begin position="272"/>
        <end position="290"/>
    </location>
</feature>
<comment type="subcellular location">
    <subcellularLocation>
        <location evidence="1">Membrane</location>
        <topology evidence="1">Multi-pass membrane protein</topology>
    </subcellularLocation>
</comment>
<keyword evidence="6" id="KW-0732">Signal</keyword>
<evidence type="ECO:0000256" key="3">
    <source>
        <dbReference type="ARBA" id="ARBA00022989"/>
    </source>
</evidence>
<dbReference type="Pfam" id="PF01957">
    <property type="entry name" value="NfeD"/>
    <property type="match status" value="1"/>
</dbReference>
<dbReference type="InterPro" id="IPR012340">
    <property type="entry name" value="NA-bd_OB-fold"/>
</dbReference>
<dbReference type="Pfam" id="PF25145">
    <property type="entry name" value="NfeD1b_N"/>
    <property type="match status" value="1"/>
</dbReference>
<evidence type="ECO:0000259" key="8">
    <source>
        <dbReference type="Pfam" id="PF24961"/>
    </source>
</evidence>
<comment type="caution">
    <text evidence="10">The sequence shown here is derived from an EMBL/GenBank/DDBJ whole genome shotgun (WGS) entry which is preliminary data.</text>
</comment>
<dbReference type="InterPro" id="IPR002810">
    <property type="entry name" value="NfeD-like_C"/>
</dbReference>
<feature type="transmembrane region" description="Helical" evidence="5">
    <location>
        <begin position="222"/>
        <end position="242"/>
    </location>
</feature>
<feature type="domain" description="NfeD1b N-terminal" evidence="9">
    <location>
        <begin position="25"/>
        <end position="210"/>
    </location>
</feature>